<dbReference type="SUPFAM" id="SSF52172">
    <property type="entry name" value="CheY-like"/>
    <property type="match status" value="1"/>
</dbReference>
<dbReference type="PANTHER" id="PTHR44591">
    <property type="entry name" value="STRESS RESPONSE REGULATOR PROTEIN 1"/>
    <property type="match status" value="1"/>
</dbReference>
<keyword evidence="3" id="KW-0902">Two-component regulatory system</keyword>
<dbReference type="PROSITE" id="PS50110">
    <property type="entry name" value="RESPONSE_REGULATORY"/>
    <property type="match status" value="1"/>
</dbReference>
<evidence type="ECO:0000313" key="8">
    <source>
        <dbReference type="Proteomes" id="UP000239549"/>
    </source>
</evidence>
<proteinExistence type="predicted"/>
<dbReference type="Pfam" id="PF00072">
    <property type="entry name" value="Response_reg"/>
    <property type="match status" value="1"/>
</dbReference>
<dbReference type="OrthoDB" id="9808843at2"/>
<keyword evidence="2 5" id="KW-0597">Phosphoprotein</keyword>
<dbReference type="GO" id="GO:0000160">
    <property type="term" value="P:phosphorelay signal transduction system"/>
    <property type="evidence" value="ECO:0007669"/>
    <property type="project" value="UniProtKB-KW"/>
</dbReference>
<comment type="function">
    <text evidence="4">May play the central regulatory role in sporulation. It may be an element of the effector pathway responsible for the activation of sporulation genes in response to nutritional stress. Spo0A may act in concert with spo0H (a sigma factor) to control the expression of some genes that are critical to the sporulation process.</text>
</comment>
<evidence type="ECO:0000313" key="7">
    <source>
        <dbReference type="EMBL" id="GBF32100.1"/>
    </source>
</evidence>
<keyword evidence="8" id="KW-1185">Reference proteome</keyword>
<evidence type="ECO:0000256" key="5">
    <source>
        <dbReference type="PROSITE-ProRule" id="PRU00169"/>
    </source>
</evidence>
<feature type="modified residue" description="4-aspartylphosphate" evidence="5">
    <location>
        <position position="54"/>
    </location>
</feature>
<evidence type="ECO:0000256" key="1">
    <source>
        <dbReference type="ARBA" id="ARBA00018672"/>
    </source>
</evidence>
<evidence type="ECO:0000256" key="2">
    <source>
        <dbReference type="ARBA" id="ARBA00022553"/>
    </source>
</evidence>
<evidence type="ECO:0000256" key="4">
    <source>
        <dbReference type="ARBA" id="ARBA00024867"/>
    </source>
</evidence>
<protein>
    <recommendedName>
        <fullName evidence="1">Stage 0 sporulation protein A homolog</fullName>
    </recommendedName>
</protein>
<evidence type="ECO:0000256" key="3">
    <source>
        <dbReference type="ARBA" id="ARBA00023012"/>
    </source>
</evidence>
<dbReference type="SMART" id="SM00448">
    <property type="entry name" value="REC"/>
    <property type="match status" value="1"/>
</dbReference>
<dbReference type="InterPro" id="IPR011006">
    <property type="entry name" value="CheY-like_superfamily"/>
</dbReference>
<dbReference type="PANTHER" id="PTHR44591:SF14">
    <property type="entry name" value="PROTEIN PILG"/>
    <property type="match status" value="1"/>
</dbReference>
<dbReference type="RefSeq" id="WP_104370672.1">
    <property type="nucleotide sequence ID" value="NZ_BFAV01000018.1"/>
</dbReference>
<dbReference type="Proteomes" id="UP000239549">
    <property type="component" value="Unassembled WGS sequence"/>
</dbReference>
<organism evidence="7 8">
    <name type="scientific">Desulfocucumis palustris</name>
    <dbReference type="NCBI Taxonomy" id="1898651"/>
    <lineage>
        <taxon>Bacteria</taxon>
        <taxon>Bacillati</taxon>
        <taxon>Bacillota</taxon>
        <taxon>Clostridia</taxon>
        <taxon>Eubacteriales</taxon>
        <taxon>Desulfocucumaceae</taxon>
        <taxon>Desulfocucumis</taxon>
    </lineage>
</organism>
<dbReference type="InterPro" id="IPR001789">
    <property type="entry name" value="Sig_transdc_resp-reg_receiver"/>
</dbReference>
<gene>
    <name evidence="7" type="ORF">DCCM_0291</name>
</gene>
<dbReference type="AlphaFoldDB" id="A0A2L2X7W5"/>
<dbReference type="EMBL" id="BFAV01000018">
    <property type="protein sequence ID" value="GBF32100.1"/>
    <property type="molecule type" value="Genomic_DNA"/>
</dbReference>
<dbReference type="InterPro" id="IPR050595">
    <property type="entry name" value="Bact_response_regulator"/>
</dbReference>
<accession>A0A2L2X7W5</accession>
<reference evidence="8" key="1">
    <citation type="submission" date="2018-02" db="EMBL/GenBank/DDBJ databases">
        <title>Genome sequence of Desulfocucumis palustris strain NAW-5.</title>
        <authorList>
            <person name="Watanabe M."/>
            <person name="Kojima H."/>
            <person name="Fukui M."/>
        </authorList>
    </citation>
    <scope>NUCLEOTIDE SEQUENCE [LARGE SCALE GENOMIC DNA]</scope>
    <source>
        <strain evidence="8">NAW-5</strain>
    </source>
</reference>
<sequence length="281" mass="30980">MKVMAVDDIMVIRKMIEKVVNSLGGEIVEARDGVEALTQLKLKANVDVDLIILDMHMPNMDGIEFLNVIKDNQKLKGIPVIMSTSEGEKSKVIKAIQAGARNYLVKPYSEQDLVEKILETLGVGHEHGIFSNCLGEALQNILKKASGLDFLEGLAGGESLPPAGEYFSGQIYVLGQINLFITMNMSRETAAKLMPLIAHRKDEVMSDQDMLKATHDLVAEVVEKAGAAMAGLKLQRDINTPVISAYLLKDSINLVSKKSSFILSRKYTVDELLVEIKMFYL</sequence>
<name>A0A2L2X7W5_9FIRM</name>
<evidence type="ECO:0000259" key="6">
    <source>
        <dbReference type="PROSITE" id="PS50110"/>
    </source>
</evidence>
<comment type="caution">
    <text evidence="7">The sequence shown here is derived from an EMBL/GenBank/DDBJ whole genome shotgun (WGS) entry which is preliminary data.</text>
</comment>
<dbReference type="Gene3D" id="3.40.50.2300">
    <property type="match status" value="1"/>
</dbReference>
<feature type="domain" description="Response regulatory" evidence="6">
    <location>
        <begin position="2"/>
        <end position="121"/>
    </location>
</feature>